<comment type="caution">
    <text evidence="3">The sequence shown here is derived from an EMBL/GenBank/DDBJ whole genome shotgun (WGS) entry which is preliminary data.</text>
</comment>
<accession>A0AA38U785</accession>
<dbReference type="Proteomes" id="UP001163846">
    <property type="component" value="Unassembled WGS sequence"/>
</dbReference>
<organism evidence="3 4">
    <name type="scientific">Lentinula raphanica</name>
    <dbReference type="NCBI Taxonomy" id="153919"/>
    <lineage>
        <taxon>Eukaryota</taxon>
        <taxon>Fungi</taxon>
        <taxon>Dikarya</taxon>
        <taxon>Basidiomycota</taxon>
        <taxon>Agaricomycotina</taxon>
        <taxon>Agaricomycetes</taxon>
        <taxon>Agaricomycetidae</taxon>
        <taxon>Agaricales</taxon>
        <taxon>Marasmiineae</taxon>
        <taxon>Omphalotaceae</taxon>
        <taxon>Lentinula</taxon>
    </lineage>
</organism>
<keyword evidence="2" id="KW-0732">Signal</keyword>
<evidence type="ECO:0000256" key="1">
    <source>
        <dbReference type="SAM" id="MobiDB-lite"/>
    </source>
</evidence>
<gene>
    <name evidence="3" type="ORF">F5878DRAFT_646415</name>
</gene>
<feature type="signal peptide" evidence="2">
    <location>
        <begin position="1"/>
        <end position="20"/>
    </location>
</feature>
<proteinExistence type="predicted"/>
<evidence type="ECO:0000313" key="4">
    <source>
        <dbReference type="Proteomes" id="UP001163846"/>
    </source>
</evidence>
<dbReference type="AlphaFoldDB" id="A0AA38U785"/>
<name>A0AA38U785_9AGAR</name>
<feature type="region of interest" description="Disordered" evidence="1">
    <location>
        <begin position="120"/>
        <end position="154"/>
    </location>
</feature>
<feature type="chain" id="PRO_5041398827" evidence="2">
    <location>
        <begin position="21"/>
        <end position="169"/>
    </location>
</feature>
<reference evidence="3" key="1">
    <citation type="submission" date="2022-08" db="EMBL/GenBank/DDBJ databases">
        <authorList>
            <consortium name="DOE Joint Genome Institute"/>
            <person name="Min B."/>
            <person name="Riley R."/>
            <person name="Sierra-Patev S."/>
            <person name="Naranjo-Ortiz M."/>
            <person name="Looney B."/>
            <person name="Konkel Z."/>
            <person name="Slot J.C."/>
            <person name="Sakamoto Y."/>
            <person name="Steenwyk J.L."/>
            <person name="Rokas A."/>
            <person name="Carro J."/>
            <person name="Camarero S."/>
            <person name="Ferreira P."/>
            <person name="Molpeceres G."/>
            <person name="Ruiz-Duenas F.J."/>
            <person name="Serrano A."/>
            <person name="Henrissat B."/>
            <person name="Drula E."/>
            <person name="Hughes K.W."/>
            <person name="Mata J.L."/>
            <person name="Ishikawa N.K."/>
            <person name="Vargas-Isla R."/>
            <person name="Ushijima S."/>
            <person name="Smith C.A."/>
            <person name="Ahrendt S."/>
            <person name="Andreopoulos W."/>
            <person name="He G."/>
            <person name="Labutti K."/>
            <person name="Lipzen A."/>
            <person name="Ng V."/>
            <person name="Sandor L."/>
            <person name="Barry K."/>
            <person name="Martinez A.T."/>
            <person name="Xiao Y."/>
            <person name="Gibbons J.G."/>
            <person name="Terashima K."/>
            <person name="Hibbett D.S."/>
            <person name="Grigoriev I.V."/>
        </authorList>
    </citation>
    <scope>NUCLEOTIDE SEQUENCE</scope>
    <source>
        <strain evidence="3">TFB9207</strain>
    </source>
</reference>
<evidence type="ECO:0000313" key="3">
    <source>
        <dbReference type="EMBL" id="KAJ3832875.1"/>
    </source>
</evidence>
<sequence length="169" mass="18610">MSPSARLLSYLYALLWLCDCATFPRSPLFTDELNVVFERTIMLGQKLLNPSPPLNRMIVDLMKPKVLTKEQDARVKRHKVIHGADLTIRVNRDGTQNVTINPMPPSSPSTSTAQVSIAVDATPSFTPPPPLPTVADEPLDSAEERPPKPSHSTQALSEMLELLPQLTCS</sequence>
<dbReference type="EMBL" id="MU806829">
    <property type="protein sequence ID" value="KAJ3832875.1"/>
    <property type="molecule type" value="Genomic_DNA"/>
</dbReference>
<evidence type="ECO:0000256" key="2">
    <source>
        <dbReference type="SAM" id="SignalP"/>
    </source>
</evidence>
<feature type="non-terminal residue" evidence="3">
    <location>
        <position position="169"/>
    </location>
</feature>
<protein>
    <submittedName>
        <fullName evidence="3">Uncharacterized protein</fullName>
    </submittedName>
</protein>
<keyword evidence="4" id="KW-1185">Reference proteome</keyword>